<dbReference type="Proteomes" id="UP000886595">
    <property type="component" value="Unassembled WGS sequence"/>
</dbReference>
<dbReference type="Pfam" id="PF03763">
    <property type="entry name" value="Remorin_C"/>
    <property type="match status" value="1"/>
</dbReference>
<feature type="domain" description="Remorin C-terminal" evidence="4">
    <location>
        <begin position="95"/>
        <end position="200"/>
    </location>
</feature>
<dbReference type="InterPro" id="IPR005518">
    <property type="entry name" value="Remorin_N"/>
</dbReference>
<keyword evidence="2" id="KW-0175">Coiled coil</keyword>
<evidence type="ECO:0000259" key="5">
    <source>
        <dbReference type="Pfam" id="PF03766"/>
    </source>
</evidence>
<evidence type="ECO:0000256" key="3">
    <source>
        <dbReference type="SAM" id="MobiDB-lite"/>
    </source>
</evidence>
<protein>
    <recommendedName>
        <fullName evidence="8">Remorin</fullName>
    </recommendedName>
</protein>
<organism evidence="6 7">
    <name type="scientific">Brassica carinata</name>
    <name type="common">Ethiopian mustard</name>
    <name type="synonym">Abyssinian cabbage</name>
    <dbReference type="NCBI Taxonomy" id="52824"/>
    <lineage>
        <taxon>Eukaryota</taxon>
        <taxon>Viridiplantae</taxon>
        <taxon>Streptophyta</taxon>
        <taxon>Embryophyta</taxon>
        <taxon>Tracheophyta</taxon>
        <taxon>Spermatophyta</taxon>
        <taxon>Magnoliopsida</taxon>
        <taxon>eudicotyledons</taxon>
        <taxon>Gunneridae</taxon>
        <taxon>Pentapetalae</taxon>
        <taxon>rosids</taxon>
        <taxon>malvids</taxon>
        <taxon>Brassicales</taxon>
        <taxon>Brassicaceae</taxon>
        <taxon>Brassiceae</taxon>
        <taxon>Brassica</taxon>
    </lineage>
</organism>
<sequence length="205" mass="22852">MAEKEPNKVTETVFNVSEPSLSPPTPAEKAAEVVAQQETPVSPPPVLPSPPAPAEEKLEGPKALVPVVVAKEVEEEKKEGSINRDAVLARVETEKRMSLIKAWEEAEKCKVENKAEKKLSSIESWENNKKAAVEAELKKIEEQLEKKKAEYVELMKNKIAQIHKQAEEKRAMIEARRGEEILKAEELAAKYRATGTAPKKLFGFM</sequence>
<proteinExistence type="inferred from homology"/>
<dbReference type="Pfam" id="PF03766">
    <property type="entry name" value="Remorin_N"/>
    <property type="match status" value="1"/>
</dbReference>
<name>A0A8X7VTV2_BRACI</name>
<gene>
    <name evidence="6" type="ORF">Bca52824_019847</name>
</gene>
<reference evidence="6 7" key="1">
    <citation type="submission" date="2020-02" db="EMBL/GenBank/DDBJ databases">
        <authorList>
            <person name="Ma Q."/>
            <person name="Huang Y."/>
            <person name="Song X."/>
            <person name="Pei D."/>
        </authorList>
    </citation>
    <scope>NUCLEOTIDE SEQUENCE [LARGE SCALE GENOMIC DNA]</scope>
    <source>
        <strain evidence="6">Sxm20200214</strain>
        <tissue evidence="6">Leaf</tissue>
    </source>
</reference>
<dbReference type="OrthoDB" id="684343at2759"/>
<feature type="compositionally biased region" description="Pro residues" evidence="3">
    <location>
        <begin position="41"/>
        <end position="53"/>
    </location>
</feature>
<evidence type="ECO:0000256" key="2">
    <source>
        <dbReference type="SAM" id="Coils"/>
    </source>
</evidence>
<feature type="region of interest" description="Disordered" evidence="3">
    <location>
        <begin position="1"/>
        <end position="59"/>
    </location>
</feature>
<dbReference type="AlphaFoldDB" id="A0A8X7VTV2"/>
<keyword evidence="7" id="KW-1185">Reference proteome</keyword>
<dbReference type="EMBL" id="JAAMPC010000004">
    <property type="protein sequence ID" value="KAG2316725.1"/>
    <property type="molecule type" value="Genomic_DNA"/>
</dbReference>
<feature type="compositionally biased region" description="Polar residues" evidence="3">
    <location>
        <begin position="9"/>
        <end position="20"/>
    </location>
</feature>
<evidence type="ECO:0000256" key="1">
    <source>
        <dbReference type="ARBA" id="ARBA00005711"/>
    </source>
</evidence>
<evidence type="ECO:0000313" key="7">
    <source>
        <dbReference type="Proteomes" id="UP000886595"/>
    </source>
</evidence>
<feature type="domain" description="Remorin N-terminal" evidence="5">
    <location>
        <begin position="34"/>
        <end position="91"/>
    </location>
</feature>
<dbReference type="PANTHER" id="PTHR31775:SF5">
    <property type="entry name" value="REMORIN 1.4"/>
    <property type="match status" value="1"/>
</dbReference>
<evidence type="ECO:0008006" key="8">
    <source>
        <dbReference type="Google" id="ProtNLM"/>
    </source>
</evidence>
<evidence type="ECO:0000313" key="6">
    <source>
        <dbReference type="EMBL" id="KAG2316725.1"/>
    </source>
</evidence>
<accession>A0A8X7VTV2</accession>
<comment type="caution">
    <text evidence="6">The sequence shown here is derived from an EMBL/GenBank/DDBJ whole genome shotgun (WGS) entry which is preliminary data.</text>
</comment>
<comment type="similarity">
    <text evidence="1">Belongs to the remorin family.</text>
</comment>
<dbReference type="InterPro" id="IPR005516">
    <property type="entry name" value="Remorin_C"/>
</dbReference>
<evidence type="ECO:0000259" key="4">
    <source>
        <dbReference type="Pfam" id="PF03763"/>
    </source>
</evidence>
<dbReference type="PANTHER" id="PTHR31775">
    <property type="entry name" value="OS02G0117200 PROTEIN"/>
    <property type="match status" value="1"/>
</dbReference>
<feature type="coiled-coil region" evidence="2">
    <location>
        <begin position="130"/>
        <end position="161"/>
    </location>
</feature>